<comment type="caution">
    <text evidence="2">The sequence shown here is derived from an EMBL/GenBank/DDBJ whole genome shotgun (WGS) entry which is preliminary data.</text>
</comment>
<keyword evidence="1" id="KW-1133">Transmembrane helix</keyword>
<evidence type="ECO:0000256" key="1">
    <source>
        <dbReference type="SAM" id="Phobius"/>
    </source>
</evidence>
<feature type="transmembrane region" description="Helical" evidence="1">
    <location>
        <begin position="5"/>
        <end position="23"/>
    </location>
</feature>
<protein>
    <submittedName>
        <fullName evidence="2">Uncharacterized protein</fullName>
    </submittedName>
</protein>
<keyword evidence="1" id="KW-0472">Membrane</keyword>
<proteinExistence type="predicted"/>
<keyword evidence="1" id="KW-0812">Transmembrane</keyword>
<gene>
    <name evidence="2" type="ORF">CGLO_16977</name>
</gene>
<dbReference type="AlphaFoldDB" id="T0JXR4"/>
<dbReference type="Proteomes" id="UP000015530">
    <property type="component" value="Unassembled WGS sequence"/>
</dbReference>
<dbReference type="HOGENOM" id="CLU_3419408_0_0_1"/>
<name>T0JXR4_COLGC</name>
<dbReference type="EMBL" id="AMYD01004040">
    <property type="protein sequence ID" value="EQB44294.1"/>
    <property type="molecule type" value="Genomic_DNA"/>
</dbReference>
<sequence>MIFCILRFMLYLVGSAFVFYSIYFV</sequence>
<evidence type="ECO:0000313" key="3">
    <source>
        <dbReference type="Proteomes" id="UP000015530"/>
    </source>
</evidence>
<reference evidence="3" key="1">
    <citation type="journal article" date="2013" name="Mol. Plant Microbe Interact.">
        <title>Global aspects of pacC regulation of pathogenicity genes in Colletotrichum gloeosporioides as revealed by transcriptome analysis.</title>
        <authorList>
            <person name="Alkan N."/>
            <person name="Meng X."/>
            <person name="Friedlander G."/>
            <person name="Reuveni E."/>
            <person name="Sukno S."/>
            <person name="Sherman A."/>
            <person name="Thon M."/>
            <person name="Fluhr R."/>
            <person name="Prusky D."/>
        </authorList>
    </citation>
    <scope>NUCLEOTIDE SEQUENCE [LARGE SCALE GENOMIC DNA]</scope>
    <source>
        <strain evidence="3">Cg-14</strain>
    </source>
</reference>
<organism evidence="2 3">
    <name type="scientific">Colletotrichum gloeosporioides (strain Cg-14)</name>
    <name type="common">Anthracnose fungus</name>
    <name type="synonym">Glomerella cingulata</name>
    <dbReference type="NCBI Taxonomy" id="1237896"/>
    <lineage>
        <taxon>Eukaryota</taxon>
        <taxon>Fungi</taxon>
        <taxon>Dikarya</taxon>
        <taxon>Ascomycota</taxon>
        <taxon>Pezizomycotina</taxon>
        <taxon>Sordariomycetes</taxon>
        <taxon>Hypocreomycetidae</taxon>
        <taxon>Glomerellales</taxon>
        <taxon>Glomerellaceae</taxon>
        <taxon>Colletotrichum</taxon>
        <taxon>Colletotrichum gloeosporioides species complex</taxon>
    </lineage>
</organism>
<accession>T0JXR4</accession>
<evidence type="ECO:0000313" key="2">
    <source>
        <dbReference type="EMBL" id="EQB44294.1"/>
    </source>
</evidence>